<evidence type="ECO:0000313" key="10">
    <source>
        <dbReference type="EMBL" id="OAE25982.1"/>
    </source>
</evidence>
<sequence length="198" mass="21988">MSPGRTWFAWTWWARAGKGQGREENRREGKGTGTGLGGAVGRVVCWGAGCVERKRVAGERVEIISPVRERDIGIGEDEFGSECSEAGAAARAHSIAVQTLSEADSELGRPPGNFLRRGRLARRGQRLKPTEMWMVIQEDISRIDRLIGEGEAKLEKMRHPDPYTVPWAPGGSKYARSPPVPEEIGLVYDFGRQEEWDK</sequence>
<dbReference type="GO" id="GO:0005743">
    <property type="term" value="C:mitochondrial inner membrane"/>
    <property type="evidence" value="ECO:0007669"/>
    <property type="project" value="UniProtKB-SubCell"/>
</dbReference>
<keyword evidence="9" id="KW-0472">Membrane</keyword>
<keyword evidence="11" id="KW-1185">Reference proteome</keyword>
<evidence type="ECO:0000256" key="6">
    <source>
        <dbReference type="ARBA" id="ARBA00022792"/>
    </source>
</evidence>
<gene>
    <name evidence="10" type="ORF">AXG93_1712s1620</name>
</gene>
<evidence type="ECO:0000256" key="2">
    <source>
        <dbReference type="ARBA" id="ARBA00009508"/>
    </source>
</evidence>
<evidence type="ECO:0000256" key="8">
    <source>
        <dbReference type="ARBA" id="ARBA00023128"/>
    </source>
</evidence>
<evidence type="ECO:0000256" key="3">
    <source>
        <dbReference type="ARBA" id="ARBA00018684"/>
    </source>
</evidence>
<keyword evidence="7" id="KW-0249">Electron transport</keyword>
<keyword evidence="6" id="KW-0999">Mitochondrion inner membrane</keyword>
<evidence type="ECO:0000256" key="4">
    <source>
        <dbReference type="ARBA" id="ARBA00022448"/>
    </source>
</evidence>
<comment type="caution">
    <text evidence="10">The sequence shown here is derived from an EMBL/GenBank/DDBJ whole genome shotgun (WGS) entry which is preliminary data.</text>
</comment>
<dbReference type="Proteomes" id="UP000077202">
    <property type="component" value="Unassembled WGS sequence"/>
</dbReference>
<evidence type="ECO:0000256" key="1">
    <source>
        <dbReference type="ARBA" id="ARBA00004443"/>
    </source>
</evidence>
<protein>
    <recommendedName>
        <fullName evidence="3">NADH dehydrogenase [ubiquinone] 1 beta subcomplex subunit 9</fullName>
    </recommendedName>
</protein>
<dbReference type="PANTHER" id="PTHR12868:SF0">
    <property type="entry name" value="NADH DEHYDROGENASE [UBIQUINONE] 1 BETA SUBCOMPLEX SUBUNIT 9"/>
    <property type="match status" value="1"/>
</dbReference>
<evidence type="ECO:0000256" key="7">
    <source>
        <dbReference type="ARBA" id="ARBA00022982"/>
    </source>
</evidence>
<dbReference type="EMBL" id="LVLJ01002271">
    <property type="protein sequence ID" value="OAE25982.1"/>
    <property type="molecule type" value="Genomic_DNA"/>
</dbReference>
<reference evidence="10" key="1">
    <citation type="submission" date="2016-03" db="EMBL/GenBank/DDBJ databases">
        <title>Mechanisms controlling the formation of the plant cell surface in tip-growing cells are functionally conserved among land plants.</title>
        <authorList>
            <person name="Honkanen S."/>
            <person name="Jones V.A."/>
            <person name="Morieri G."/>
            <person name="Champion C."/>
            <person name="Hetherington A.J."/>
            <person name="Kelly S."/>
            <person name="Saint-Marcoux D."/>
            <person name="Proust H."/>
            <person name="Prescott H."/>
            <person name="Dolan L."/>
        </authorList>
    </citation>
    <scope>NUCLEOTIDE SEQUENCE [LARGE SCALE GENOMIC DNA]</scope>
    <source>
        <tissue evidence="10">Whole gametophyte</tissue>
    </source>
</reference>
<organism evidence="10 11">
    <name type="scientific">Marchantia polymorpha subsp. ruderalis</name>
    <dbReference type="NCBI Taxonomy" id="1480154"/>
    <lineage>
        <taxon>Eukaryota</taxon>
        <taxon>Viridiplantae</taxon>
        <taxon>Streptophyta</taxon>
        <taxon>Embryophyta</taxon>
        <taxon>Marchantiophyta</taxon>
        <taxon>Marchantiopsida</taxon>
        <taxon>Marchantiidae</taxon>
        <taxon>Marchantiales</taxon>
        <taxon>Marchantiaceae</taxon>
        <taxon>Marchantia</taxon>
    </lineage>
</organism>
<keyword evidence="4" id="KW-0813">Transport</keyword>
<comment type="subcellular location">
    <subcellularLocation>
        <location evidence="1">Mitochondrion inner membrane</location>
        <topology evidence="1">Peripheral membrane protein</topology>
        <orientation evidence="1">Matrix side</orientation>
    </subcellularLocation>
</comment>
<evidence type="ECO:0000256" key="9">
    <source>
        <dbReference type="ARBA" id="ARBA00023136"/>
    </source>
</evidence>
<dbReference type="InterPro" id="IPR033034">
    <property type="entry name" value="NDUFB9"/>
</dbReference>
<accession>A0A176W0I8</accession>
<proteinExistence type="inferred from homology"/>
<evidence type="ECO:0000256" key="5">
    <source>
        <dbReference type="ARBA" id="ARBA00022660"/>
    </source>
</evidence>
<dbReference type="PANTHER" id="PTHR12868">
    <property type="entry name" value="NADH-UBIQUINONE OXIDOREDUCTASE B22 SUBUNIT"/>
    <property type="match status" value="1"/>
</dbReference>
<dbReference type="GO" id="GO:0006120">
    <property type="term" value="P:mitochondrial electron transport, NADH to ubiquinone"/>
    <property type="evidence" value="ECO:0007669"/>
    <property type="project" value="InterPro"/>
</dbReference>
<keyword evidence="8" id="KW-0496">Mitochondrion</keyword>
<dbReference type="AlphaFoldDB" id="A0A176W0I8"/>
<evidence type="ECO:0000313" key="11">
    <source>
        <dbReference type="Proteomes" id="UP000077202"/>
    </source>
</evidence>
<name>A0A176W0I8_MARPO</name>
<keyword evidence="5" id="KW-0679">Respiratory chain</keyword>
<comment type="similarity">
    <text evidence="2">Belongs to the complex I LYR family.</text>
</comment>